<dbReference type="Pfam" id="PF00386">
    <property type="entry name" value="C1q"/>
    <property type="match status" value="1"/>
</dbReference>
<evidence type="ECO:0000256" key="1">
    <source>
        <dbReference type="ARBA" id="ARBA00004613"/>
    </source>
</evidence>
<protein>
    <recommendedName>
        <fullName evidence="3">C1q domain-containing protein</fullName>
    </recommendedName>
</protein>
<dbReference type="GO" id="GO:0005576">
    <property type="term" value="C:extracellular region"/>
    <property type="evidence" value="ECO:0007669"/>
    <property type="project" value="UniProtKB-SubCell"/>
</dbReference>
<dbReference type="AlphaFoldDB" id="A0A3L5TWC2"/>
<sequence length="181" mass="19849">MSGTIQSKSKAALSEVIGSLHRMNRLLGENSPISSIEVAFHARLKPYITLGSRQTVIFDQVITNIGKAYNQHTGHFTAPYDGIYFFACTFLRPHNATPLHLQMVKNSNEISRGHAASGGGSQTGSMNAVCYDLCSEKNLARLGLLTRHEHPITATDVEVCSRTINQCFHLESPINMVGFES</sequence>
<reference evidence="4 5" key="1">
    <citation type="journal article" date="2016" name="PLoS ONE">
        <title>A First Insight into the Genome of the Filter-Feeder Mussel Mytilus galloprovincialis.</title>
        <authorList>
            <person name="Murgarella M."/>
            <person name="Puiu D."/>
            <person name="Novoa B."/>
            <person name="Figueras A."/>
            <person name="Posada D."/>
            <person name="Canchaya C."/>
        </authorList>
    </citation>
    <scope>NUCLEOTIDE SEQUENCE [LARGE SCALE GENOMIC DNA]</scope>
    <source>
        <tissue evidence="4">Muscle</tissue>
    </source>
</reference>
<proteinExistence type="predicted"/>
<keyword evidence="2" id="KW-0964">Secreted</keyword>
<feature type="non-terminal residue" evidence="4">
    <location>
        <position position="1"/>
    </location>
</feature>
<evidence type="ECO:0000313" key="4">
    <source>
        <dbReference type="EMBL" id="OPL33735.1"/>
    </source>
</evidence>
<dbReference type="SUPFAM" id="SSF49842">
    <property type="entry name" value="TNF-like"/>
    <property type="match status" value="1"/>
</dbReference>
<name>A0A3L5TWC2_MYTGA</name>
<dbReference type="PANTHER" id="PTHR15427:SF50">
    <property type="entry name" value="COMPLEMENT C1Q TUMOR NECROSIS FACTOR-RELATED PROTEIN 2-LIKE"/>
    <property type="match status" value="1"/>
</dbReference>
<dbReference type="SMART" id="SM00110">
    <property type="entry name" value="C1Q"/>
    <property type="match status" value="1"/>
</dbReference>
<dbReference type="InterPro" id="IPR001073">
    <property type="entry name" value="C1q_dom"/>
</dbReference>
<dbReference type="EMBL" id="KV581719">
    <property type="protein sequence ID" value="OPL33735.1"/>
    <property type="molecule type" value="Genomic_DNA"/>
</dbReference>
<dbReference type="InterPro" id="IPR050392">
    <property type="entry name" value="Collagen/C1q_domain"/>
</dbReference>
<dbReference type="PROSITE" id="PS50871">
    <property type="entry name" value="C1Q"/>
    <property type="match status" value="1"/>
</dbReference>
<dbReference type="PANTHER" id="PTHR15427">
    <property type="entry name" value="EMILIN ELASTIN MICROFIBRIL INTERFACE-LOCATED PROTEIN ELASTIN MICROFIBRIL INTERFACER"/>
    <property type="match status" value="1"/>
</dbReference>
<comment type="subcellular location">
    <subcellularLocation>
        <location evidence="1">Secreted</location>
    </subcellularLocation>
</comment>
<dbReference type="Proteomes" id="UP000266721">
    <property type="component" value="Unassembled WGS sequence"/>
</dbReference>
<feature type="domain" description="C1q" evidence="3">
    <location>
        <begin position="33"/>
        <end position="181"/>
    </location>
</feature>
<comment type="caution">
    <text evidence="4">The sequence shown here is derived from an EMBL/GenBank/DDBJ whole genome shotgun (WGS) entry which is preliminary data.</text>
</comment>
<dbReference type="Gene3D" id="2.60.120.40">
    <property type="match status" value="1"/>
</dbReference>
<keyword evidence="5" id="KW-1185">Reference proteome</keyword>
<dbReference type="InterPro" id="IPR008983">
    <property type="entry name" value="Tumour_necrosis_fac-like_dom"/>
</dbReference>
<gene>
    <name evidence="4" type="ORF">AM593_02595</name>
</gene>
<evidence type="ECO:0000259" key="3">
    <source>
        <dbReference type="PROSITE" id="PS50871"/>
    </source>
</evidence>
<accession>A0A3L5TWC2</accession>
<evidence type="ECO:0000313" key="5">
    <source>
        <dbReference type="Proteomes" id="UP000266721"/>
    </source>
</evidence>
<evidence type="ECO:0000256" key="2">
    <source>
        <dbReference type="ARBA" id="ARBA00022525"/>
    </source>
</evidence>
<organism evidence="4 5">
    <name type="scientific">Mytilus galloprovincialis</name>
    <name type="common">Mediterranean mussel</name>
    <dbReference type="NCBI Taxonomy" id="29158"/>
    <lineage>
        <taxon>Eukaryota</taxon>
        <taxon>Metazoa</taxon>
        <taxon>Spiralia</taxon>
        <taxon>Lophotrochozoa</taxon>
        <taxon>Mollusca</taxon>
        <taxon>Bivalvia</taxon>
        <taxon>Autobranchia</taxon>
        <taxon>Pteriomorphia</taxon>
        <taxon>Mytilida</taxon>
        <taxon>Mytiloidea</taxon>
        <taxon>Mytilidae</taxon>
        <taxon>Mytilinae</taxon>
        <taxon>Mytilus</taxon>
    </lineage>
</organism>